<gene>
    <name evidence="4" type="ORF">PDM28_03180</name>
</gene>
<dbReference type="PANTHER" id="PTHR40278">
    <property type="entry name" value="DNA UTILIZATION PROTEIN HOFN"/>
    <property type="match status" value="1"/>
</dbReference>
<dbReference type="PANTHER" id="PTHR40278:SF1">
    <property type="entry name" value="DNA UTILIZATION PROTEIN HOFN"/>
    <property type="match status" value="1"/>
</dbReference>
<dbReference type="Gene3D" id="3.30.420.380">
    <property type="match status" value="1"/>
</dbReference>
<keyword evidence="1" id="KW-0175">Coiled coil</keyword>
<dbReference type="EMBL" id="CP115543">
    <property type="protein sequence ID" value="WNH49351.1"/>
    <property type="molecule type" value="Genomic_DNA"/>
</dbReference>
<evidence type="ECO:0000256" key="2">
    <source>
        <dbReference type="SAM" id="MobiDB-lite"/>
    </source>
</evidence>
<dbReference type="SUPFAM" id="SSF53067">
    <property type="entry name" value="Actin-like ATPase domain"/>
    <property type="match status" value="1"/>
</dbReference>
<protein>
    <submittedName>
        <fullName evidence="4">PilN domain-containing protein</fullName>
    </submittedName>
</protein>
<feature type="transmembrane region" description="Helical" evidence="3">
    <location>
        <begin position="213"/>
        <end position="233"/>
    </location>
</feature>
<dbReference type="Proteomes" id="UP001305421">
    <property type="component" value="Chromosome"/>
</dbReference>
<sequence length="390" mass="42986">MTVWRDSLEQARGRLAPGVGTGLRWWRRSLLAWLPLRWQWAMGWSQSRLLLSRHAEQLVLRRDTAEQVQAVAELPWPTAPADLERVLDARLRGLPRHWVLPASAVLRRPLRLPAAAAPRLRDVVGFEIDRQTPFEASQVHYDVRELGTLPDGQLQVELVVIPRQALEQWSQQAGTWAQQLAGVDADDGHGQPLGVNLLPATQRQLTRDPMRRWNLLLGCAAVVLLALAATQLLDNRQAAAERLREQVDASARDARRVAAQRQQLQELVDGAAFLEAKRSEHASTVELWNELTRLLPDGTYLEKLSVEGNTLQLIGLSREASQLVPLLQDSPLWRKVNLTGVLQADGGAGGRDRFTLTAELQPLPGAPDPAAPAAATPAPEVADGNAADTP</sequence>
<name>A0ABY9YFG5_9GAMM</name>
<keyword evidence="3" id="KW-1133">Transmembrane helix</keyword>
<feature type="coiled-coil region" evidence="1">
    <location>
        <begin position="233"/>
        <end position="260"/>
    </location>
</feature>
<keyword evidence="3" id="KW-0812">Transmembrane</keyword>
<evidence type="ECO:0000256" key="3">
    <source>
        <dbReference type="SAM" id="Phobius"/>
    </source>
</evidence>
<dbReference type="InterPro" id="IPR052534">
    <property type="entry name" value="Extracell_DNA_Util/SecSys_Comp"/>
</dbReference>
<keyword evidence="3" id="KW-0472">Membrane</keyword>
<evidence type="ECO:0000313" key="5">
    <source>
        <dbReference type="Proteomes" id="UP001305421"/>
    </source>
</evidence>
<dbReference type="InterPro" id="IPR007813">
    <property type="entry name" value="PilN"/>
</dbReference>
<proteinExistence type="predicted"/>
<evidence type="ECO:0000256" key="1">
    <source>
        <dbReference type="SAM" id="Coils"/>
    </source>
</evidence>
<keyword evidence="5" id="KW-1185">Reference proteome</keyword>
<organism evidence="4 5">
    <name type="scientific">Stenotrophomonas aracearum</name>
    <dbReference type="NCBI Taxonomy" id="3003272"/>
    <lineage>
        <taxon>Bacteria</taxon>
        <taxon>Pseudomonadati</taxon>
        <taxon>Pseudomonadota</taxon>
        <taxon>Gammaproteobacteria</taxon>
        <taxon>Lysobacterales</taxon>
        <taxon>Lysobacteraceae</taxon>
        <taxon>Stenotrophomonas</taxon>
    </lineage>
</organism>
<dbReference type="RefSeq" id="WP_311183807.1">
    <property type="nucleotide sequence ID" value="NZ_CP115543.1"/>
</dbReference>
<dbReference type="Pfam" id="PF05137">
    <property type="entry name" value="PilN"/>
    <property type="match status" value="1"/>
</dbReference>
<accession>A0ABY9YFG5</accession>
<evidence type="ECO:0000313" key="4">
    <source>
        <dbReference type="EMBL" id="WNH49351.1"/>
    </source>
</evidence>
<dbReference type="InterPro" id="IPR043129">
    <property type="entry name" value="ATPase_NBD"/>
</dbReference>
<feature type="region of interest" description="Disordered" evidence="2">
    <location>
        <begin position="360"/>
        <end position="390"/>
    </location>
</feature>
<reference evidence="4 5" key="1">
    <citation type="submission" date="2022-12" db="EMBL/GenBank/DDBJ databases">
        <title>Two new species, Stenotrophomonas aracearum and Stenotrophomonas oahuensis, isolated from Anthurium (Araceae family) in Hawaii.</title>
        <authorList>
            <person name="Chunag S.C."/>
            <person name="Dobhal S."/>
            <person name="Alvarez A."/>
            <person name="Arif M."/>
        </authorList>
    </citation>
    <scope>NUCLEOTIDE SEQUENCE [LARGE SCALE GENOMIC DNA]</scope>
    <source>
        <strain evidence="4 5">A5588</strain>
    </source>
</reference>